<dbReference type="Pfam" id="PF09423">
    <property type="entry name" value="PhoD"/>
    <property type="match status" value="1"/>
</dbReference>
<dbReference type="EC" id="3.1.3.1" evidence="3"/>
<protein>
    <submittedName>
        <fullName evidence="3">Alkaline phosphatase</fullName>
        <ecNumber evidence="3">3.1.3.1</ecNumber>
    </submittedName>
</protein>
<evidence type="ECO:0000313" key="3">
    <source>
        <dbReference type="EMBL" id="ACY17975.1"/>
    </source>
</evidence>
<dbReference type="Pfam" id="PF16655">
    <property type="entry name" value="PhoD_N"/>
    <property type="match status" value="1"/>
</dbReference>
<dbReference type="HOGENOM" id="CLU_015982_2_0_7"/>
<reference evidence="3 4" key="1">
    <citation type="journal article" date="2010" name="Stand. Genomic Sci.">
        <title>Complete genome sequence of Haliangium ochraceum type strain (SMP-2).</title>
        <authorList>
            <consortium name="US DOE Joint Genome Institute (JGI-PGF)"/>
            <person name="Ivanova N."/>
            <person name="Daum C."/>
            <person name="Lang E."/>
            <person name="Abt B."/>
            <person name="Kopitz M."/>
            <person name="Saunders E."/>
            <person name="Lapidus A."/>
            <person name="Lucas S."/>
            <person name="Glavina Del Rio T."/>
            <person name="Nolan M."/>
            <person name="Tice H."/>
            <person name="Copeland A."/>
            <person name="Cheng J.F."/>
            <person name="Chen F."/>
            <person name="Bruce D."/>
            <person name="Goodwin L."/>
            <person name="Pitluck S."/>
            <person name="Mavromatis K."/>
            <person name="Pati A."/>
            <person name="Mikhailova N."/>
            <person name="Chen A."/>
            <person name="Palaniappan K."/>
            <person name="Land M."/>
            <person name="Hauser L."/>
            <person name="Chang Y.J."/>
            <person name="Jeffries C.D."/>
            <person name="Detter J.C."/>
            <person name="Brettin T."/>
            <person name="Rohde M."/>
            <person name="Goker M."/>
            <person name="Bristow J."/>
            <person name="Markowitz V."/>
            <person name="Eisen J.A."/>
            <person name="Hugenholtz P."/>
            <person name="Kyrpides N.C."/>
            <person name="Klenk H.P."/>
        </authorList>
    </citation>
    <scope>NUCLEOTIDE SEQUENCE [LARGE SCALE GENOMIC DNA]</scope>
    <source>
        <strain evidence="4">DSM 14365 / CIP 107738 / JCM 11303 / AJ 13395 / SMP-2</strain>
    </source>
</reference>
<dbReference type="Gene3D" id="3.60.21.70">
    <property type="entry name" value="PhoD-like phosphatase"/>
    <property type="match status" value="1"/>
</dbReference>
<dbReference type="PROSITE" id="PS51318">
    <property type="entry name" value="TAT"/>
    <property type="match status" value="1"/>
</dbReference>
<dbReference type="Gene3D" id="2.60.40.380">
    <property type="entry name" value="Purple acid phosphatase-like, N-terminal"/>
    <property type="match status" value="1"/>
</dbReference>
<dbReference type="InterPro" id="IPR018946">
    <property type="entry name" value="PhoD-like_MPP"/>
</dbReference>
<dbReference type="InterPro" id="IPR032093">
    <property type="entry name" value="PhoD_N"/>
</dbReference>
<dbReference type="KEGG" id="hoh:Hoch_5492"/>
<dbReference type="PANTHER" id="PTHR43606:SF2">
    <property type="entry name" value="ALKALINE PHOSPHATASE FAMILY PROTEIN (AFU_ORTHOLOGUE AFUA_5G03860)"/>
    <property type="match status" value="1"/>
</dbReference>
<evidence type="ECO:0000259" key="1">
    <source>
        <dbReference type="Pfam" id="PF09423"/>
    </source>
</evidence>
<organism evidence="3 4">
    <name type="scientific">Haliangium ochraceum (strain DSM 14365 / JCM 11303 / SMP-2)</name>
    <dbReference type="NCBI Taxonomy" id="502025"/>
    <lineage>
        <taxon>Bacteria</taxon>
        <taxon>Pseudomonadati</taxon>
        <taxon>Myxococcota</taxon>
        <taxon>Polyangia</taxon>
        <taxon>Haliangiales</taxon>
        <taxon>Kofleriaceae</taxon>
        <taxon>Haliangium</taxon>
    </lineage>
</organism>
<dbReference type="SUPFAM" id="SSF56300">
    <property type="entry name" value="Metallo-dependent phosphatases"/>
    <property type="match status" value="1"/>
</dbReference>
<dbReference type="eggNOG" id="COG3540">
    <property type="taxonomic scope" value="Bacteria"/>
</dbReference>
<dbReference type="STRING" id="502025.Hoch_5492"/>
<feature type="domain" description="Phospholipase D N-terminal" evidence="2">
    <location>
        <begin position="46"/>
        <end position="138"/>
    </location>
</feature>
<dbReference type="Proteomes" id="UP000001880">
    <property type="component" value="Chromosome"/>
</dbReference>
<evidence type="ECO:0000313" key="4">
    <source>
        <dbReference type="Proteomes" id="UP000001880"/>
    </source>
</evidence>
<dbReference type="CDD" id="cd07389">
    <property type="entry name" value="MPP_PhoD"/>
    <property type="match status" value="1"/>
</dbReference>
<dbReference type="EMBL" id="CP001804">
    <property type="protein sequence ID" value="ACY17975.1"/>
    <property type="molecule type" value="Genomic_DNA"/>
</dbReference>
<keyword evidence="4" id="KW-1185">Reference proteome</keyword>
<dbReference type="AlphaFoldDB" id="D0LZJ6"/>
<name>D0LZJ6_HALO1</name>
<dbReference type="PANTHER" id="PTHR43606">
    <property type="entry name" value="PHOSPHATASE, PUTATIVE (AFU_ORTHOLOGUE AFUA_6G08710)-RELATED"/>
    <property type="match status" value="1"/>
</dbReference>
<accession>D0LZJ6</accession>
<dbReference type="OrthoDB" id="327733at2"/>
<proteinExistence type="predicted"/>
<dbReference type="InterPro" id="IPR029052">
    <property type="entry name" value="Metallo-depent_PP-like"/>
</dbReference>
<gene>
    <name evidence="3" type="ordered locus">Hoch_5492</name>
</gene>
<sequence>MSRMDRRRFLGLVGIGLSAPYVATFGRMRRAFAQASRNSAEVFDLSVASGDPTPSGVVLWTHIAQLAYRAGEALYFEVAADAAFEQPVFDGMVPAAQIGAHADYTVKVDLDGVLASDQRYYYRFLYDGVLSRVGRCRTSPAPGAAKSKLKFAVLTCQDFTNGYFGALEHVANDDAVDFVVQLGDFIYETTNDRRFQPTPFEDRRIELPNGFPEVRDIADYRHLYRVFRSDRFLQHALEQHTWILTIDDHETSNNCYWDYARDTLGAPDHPYHTAPEFGSDPVLLRMLKLDAQRAWAEYAPARVAIDESATHPHEFLRLYRDFHFGNLVDLFVLDTRSYRSQQQGGSSPLSSGFAPASQMRSSSEQTMLGSAQREWLFGGLHQASARWQVLGNQTLLTRLRVNIGSSEVFFNSDAWDGYASERSQLIAEVRDAGIDNFVVLTGDMHSYVAGYIERDYGKPSWPSNIVGVEFMTPSVTSGNINDVLASMSAQQRAGYSIELSTREILEALLSGAVYAANPHLSLFNSYSYGYSTIEFTHSRCAWHSYAVDKNVDAPGTPQTVRRYLKYTDWPYLVRS</sequence>
<evidence type="ECO:0000259" key="2">
    <source>
        <dbReference type="Pfam" id="PF16655"/>
    </source>
</evidence>
<dbReference type="InterPro" id="IPR006311">
    <property type="entry name" value="TAT_signal"/>
</dbReference>
<dbReference type="InterPro" id="IPR052900">
    <property type="entry name" value="Phospholipid_Metab_Enz"/>
</dbReference>
<feature type="domain" description="PhoD-like phosphatase metallophosphatase" evidence="1">
    <location>
        <begin position="151"/>
        <end position="540"/>
    </location>
</feature>
<dbReference type="GO" id="GO:0004035">
    <property type="term" value="F:alkaline phosphatase activity"/>
    <property type="evidence" value="ECO:0007669"/>
    <property type="project" value="UniProtKB-EC"/>
</dbReference>
<keyword evidence="3" id="KW-0378">Hydrolase</keyword>
<dbReference type="InterPro" id="IPR038607">
    <property type="entry name" value="PhoD-like_sf"/>
</dbReference>